<evidence type="ECO:0000256" key="3">
    <source>
        <dbReference type="SAM" id="MobiDB-lite"/>
    </source>
</evidence>
<protein>
    <recommendedName>
        <fullName evidence="2">Vacuolar protein sorting-associated protein 51 homolog</fullName>
    </recommendedName>
</protein>
<comment type="subcellular location">
    <subcellularLocation>
        <location evidence="2">Golgi apparatus</location>
        <location evidence="2">trans-Golgi network</location>
    </subcellularLocation>
</comment>
<comment type="subunit">
    <text evidence="2">Component of the Golgi-associated retrograde protein (GARP) complex.</text>
</comment>
<feature type="region of interest" description="Disordered" evidence="3">
    <location>
        <begin position="703"/>
        <end position="724"/>
    </location>
</feature>
<evidence type="ECO:0000256" key="2">
    <source>
        <dbReference type="RuleBase" id="RU368010"/>
    </source>
</evidence>
<dbReference type="GO" id="GO:0005829">
    <property type="term" value="C:cytosol"/>
    <property type="evidence" value="ECO:0007669"/>
    <property type="project" value="GOC"/>
</dbReference>
<keyword evidence="2" id="KW-0333">Golgi apparatus</keyword>
<dbReference type="PANTHER" id="PTHR15954">
    <property type="entry name" value="VACUOLAR PROTEIN SORTING-ASSOCIATED PROTEIN 51 HOMOLOG"/>
    <property type="match status" value="1"/>
</dbReference>
<dbReference type="GO" id="GO:0006869">
    <property type="term" value="P:lipid transport"/>
    <property type="evidence" value="ECO:0007669"/>
    <property type="project" value="UniProtKB-UniRule"/>
</dbReference>
<comment type="function">
    <text evidence="2">Acts as component of the GARP complex that is involved in retrograde transport from early and late endosomes to the trans-Golgi network (TGN).</text>
</comment>
<dbReference type="Pfam" id="PF08700">
    <property type="entry name" value="VPS51_Exo84_N"/>
    <property type="match status" value="1"/>
</dbReference>
<evidence type="ECO:0000313" key="4">
    <source>
        <dbReference type="EMBL" id="KAF9688161.1"/>
    </source>
</evidence>
<dbReference type="GO" id="GO:0000938">
    <property type="term" value="C:GARP complex"/>
    <property type="evidence" value="ECO:0007669"/>
    <property type="project" value="UniProtKB-UniRule"/>
</dbReference>
<sequence length="861" mass="97490">MGEGDMPMDDKAKRMRDLLSSFYSPDPSVTNTNNPLKYGSLDVINTTSFDADQYMNLLVRKSNLEGLLQKHVEMASEIKNLDTDLQMLVYENYNKFISATDTIKRMKTNIVGMETNMEQLLDKACAKFLIFVLVEIMTVQSKSDGVNTKLFEKREHIEKLHRTRNLLRKVQEVRECSLPNMLNWNPVTSYMIYLLDLGSVLNQRHMLMQSGSTWEQCQFLRPAYGDSSFQDCKRASEEAMAMIIKNLQGKLFSDSESIQARAEAAVLLKQLDFPVDSLKAKLFERLEQSLDGLQLTHEVIAIVSVESSNLSEHGNNTESVPGSAHGALVSEFAEAVRAYQIIFPDSEIQLIKLSQDLITKHFEITSDYIKKWIPIANFLGVLRGFAEPHYVWFSFYFVLLLGFCTTLEPGLRLFEVLCKTIEDGIIWKDVLLIDKVLHEALLPDYSSKASQIAVKQYIKSTFSHLLHDISDALTNVNIKPKEKLEEHPLVVFLEAGKSSVLQGSVNVILDFRQLLEENLGGLQLSDLIVDWVQEGFQDFFRALHDQFLLLSGKNKSTIQDENSTGGMQGEKAVPGLVLVLAQLSVFIEQTAISRITEARSHSTAEIAAYFSGGGGGGGTHENGPAFVPGEICRTFHSAGEMLLQHYINMRTQRISILLRKRFTTPNWFKHKEPREVHMFVDLFLQELEAVELEAKQILPHGVLRKHRRSESNGSSASSLSNSLRDDKMSRLNTHRARSQLLEKHLAKLFKQKVEIFTKTEYTQESVVTTVVKLCLKSLQEFVRLQTFNRSGFQQIQLDVQFLRAALKEIVEDEAAVDFLLDEVIVGASERCLDPIPLEPPILDKLIQVKLAKEKEQAPISH</sequence>
<keyword evidence="2" id="KW-0445">Lipid transport</keyword>
<dbReference type="GO" id="GO:1990745">
    <property type="term" value="C:EARP complex"/>
    <property type="evidence" value="ECO:0007669"/>
    <property type="project" value="TreeGrafter"/>
</dbReference>
<dbReference type="Proteomes" id="UP000657918">
    <property type="component" value="Unassembled WGS sequence"/>
</dbReference>
<accession>A0A835N839</accession>
<dbReference type="OrthoDB" id="203678at2759"/>
<feature type="compositionally biased region" description="Low complexity" evidence="3">
    <location>
        <begin position="711"/>
        <end position="722"/>
    </location>
</feature>
<dbReference type="PANTHER" id="PTHR15954:SF4">
    <property type="entry name" value="VACUOLAR PROTEIN SORTING-ASSOCIATED PROTEIN 51 HOMOLOG"/>
    <property type="match status" value="1"/>
</dbReference>
<dbReference type="GO" id="GO:0048193">
    <property type="term" value="P:Golgi vesicle transport"/>
    <property type="evidence" value="ECO:0007669"/>
    <property type="project" value="TreeGrafter"/>
</dbReference>
<organism evidence="4 5">
    <name type="scientific">Salix dunnii</name>
    <dbReference type="NCBI Taxonomy" id="1413687"/>
    <lineage>
        <taxon>Eukaryota</taxon>
        <taxon>Viridiplantae</taxon>
        <taxon>Streptophyta</taxon>
        <taxon>Embryophyta</taxon>
        <taxon>Tracheophyta</taxon>
        <taxon>Spermatophyta</taxon>
        <taxon>Magnoliopsida</taxon>
        <taxon>eudicotyledons</taxon>
        <taxon>Gunneridae</taxon>
        <taxon>Pentapetalae</taxon>
        <taxon>rosids</taxon>
        <taxon>fabids</taxon>
        <taxon>Malpighiales</taxon>
        <taxon>Salicaceae</taxon>
        <taxon>Saliceae</taxon>
        <taxon>Salix</taxon>
    </lineage>
</organism>
<evidence type="ECO:0000313" key="5">
    <source>
        <dbReference type="Proteomes" id="UP000657918"/>
    </source>
</evidence>
<proteinExistence type="inferred from homology"/>
<keyword evidence="2" id="KW-0653">Protein transport</keyword>
<dbReference type="GO" id="GO:0016020">
    <property type="term" value="C:membrane"/>
    <property type="evidence" value="ECO:0007669"/>
    <property type="project" value="TreeGrafter"/>
</dbReference>
<name>A0A835N839_9ROSI</name>
<keyword evidence="5" id="KW-1185">Reference proteome</keyword>
<dbReference type="GO" id="GO:0042147">
    <property type="term" value="P:retrograde transport, endosome to Golgi"/>
    <property type="evidence" value="ECO:0007669"/>
    <property type="project" value="UniProtKB-UniRule"/>
</dbReference>
<dbReference type="GO" id="GO:0007030">
    <property type="term" value="P:Golgi organization"/>
    <property type="evidence" value="ECO:0007669"/>
    <property type="project" value="UniProtKB-UniRule"/>
</dbReference>
<dbReference type="GO" id="GO:0007041">
    <property type="term" value="P:lysosomal transport"/>
    <property type="evidence" value="ECO:0007669"/>
    <property type="project" value="TreeGrafter"/>
</dbReference>
<reference evidence="4 5" key="1">
    <citation type="submission" date="2020-10" db="EMBL/GenBank/DDBJ databases">
        <title>Plant Genome Project.</title>
        <authorList>
            <person name="Zhang R.-G."/>
        </authorList>
    </citation>
    <scope>NUCLEOTIDE SEQUENCE [LARGE SCALE GENOMIC DNA]</scope>
    <source>
        <strain evidence="4">FAFU-HL-1</strain>
        <tissue evidence="4">Leaf</tissue>
    </source>
</reference>
<comment type="similarity">
    <text evidence="1 2">Belongs to the VPS51 family.</text>
</comment>
<dbReference type="AlphaFoldDB" id="A0A835N839"/>
<dbReference type="GO" id="GO:0015031">
    <property type="term" value="P:protein transport"/>
    <property type="evidence" value="ECO:0007669"/>
    <property type="project" value="UniProtKB-UniRule"/>
</dbReference>
<comment type="caution">
    <text evidence="4">The sequence shown here is derived from an EMBL/GenBank/DDBJ whole genome shotgun (WGS) entry which is preliminary data.</text>
</comment>
<keyword evidence="2" id="KW-0813">Transport</keyword>
<gene>
    <name evidence="4" type="ORF">SADUNF_Sadunf02G0168300</name>
</gene>
<dbReference type="EMBL" id="JADGMS010000002">
    <property type="protein sequence ID" value="KAF9688161.1"/>
    <property type="molecule type" value="Genomic_DNA"/>
</dbReference>
<dbReference type="InterPro" id="IPR014812">
    <property type="entry name" value="Vps51"/>
</dbReference>
<evidence type="ECO:0000256" key="1">
    <source>
        <dbReference type="ARBA" id="ARBA00006080"/>
    </source>
</evidence>
<dbReference type="GO" id="GO:0032456">
    <property type="term" value="P:endocytic recycling"/>
    <property type="evidence" value="ECO:0007669"/>
    <property type="project" value="TreeGrafter"/>
</dbReference>